<name>A0A1H5T951_XYLRU</name>
<keyword evidence="7" id="KW-0804">Transcription</keyword>
<feature type="signal peptide" evidence="11">
    <location>
        <begin position="1"/>
        <end position="16"/>
    </location>
</feature>
<evidence type="ECO:0000256" key="10">
    <source>
        <dbReference type="SAM" id="Phobius"/>
    </source>
</evidence>
<dbReference type="InterPro" id="IPR015943">
    <property type="entry name" value="WD40/YVTN_repeat-like_dom_sf"/>
</dbReference>
<reference evidence="15 16" key="1">
    <citation type="submission" date="2016-10" db="EMBL/GenBank/DDBJ databases">
        <authorList>
            <person name="de Groot N.N."/>
        </authorList>
    </citation>
    <scope>NUCLEOTIDE SEQUENCE [LARGE SCALE GENOMIC DNA]</scope>
    <source>
        <strain evidence="15 16">AR32</strain>
    </source>
</reference>
<dbReference type="SUPFAM" id="SSF55874">
    <property type="entry name" value="ATPase domain of HSP90 chaperone/DNA topoisomerase II/histidine kinase"/>
    <property type="match status" value="1"/>
</dbReference>
<dbReference type="Proteomes" id="UP000236735">
    <property type="component" value="Unassembled WGS sequence"/>
</dbReference>
<evidence type="ECO:0000256" key="11">
    <source>
        <dbReference type="SAM" id="SignalP"/>
    </source>
</evidence>
<dbReference type="InterPro" id="IPR003661">
    <property type="entry name" value="HisK_dim/P_dom"/>
</dbReference>
<proteinExistence type="predicted"/>
<dbReference type="InterPro" id="IPR011123">
    <property type="entry name" value="Y_Y_Y"/>
</dbReference>
<dbReference type="FunFam" id="1.10.287.130:FF:000045">
    <property type="entry name" value="Two-component system sensor histidine kinase/response regulator"/>
    <property type="match status" value="1"/>
</dbReference>
<dbReference type="Pfam" id="PF00072">
    <property type="entry name" value="Response_reg"/>
    <property type="match status" value="1"/>
</dbReference>
<dbReference type="InterPro" id="IPR011047">
    <property type="entry name" value="Quinoprotein_ADH-like_sf"/>
</dbReference>
<feature type="region of interest" description="Disordered" evidence="9">
    <location>
        <begin position="1051"/>
        <end position="1071"/>
    </location>
</feature>
<dbReference type="Gene3D" id="1.10.287.130">
    <property type="match status" value="1"/>
</dbReference>
<dbReference type="InterPro" id="IPR011110">
    <property type="entry name" value="Reg_prop"/>
</dbReference>
<dbReference type="FunFam" id="1.10.10.60:FF:000284">
    <property type="entry name" value="Two-component system sensor histidine kinase/response regulator"/>
    <property type="match status" value="1"/>
</dbReference>
<evidence type="ECO:0000256" key="2">
    <source>
        <dbReference type="ARBA" id="ARBA00012438"/>
    </source>
</evidence>
<dbReference type="EC" id="2.7.13.3" evidence="2"/>
<dbReference type="SMART" id="SM00387">
    <property type="entry name" value="HATPase_c"/>
    <property type="match status" value="1"/>
</dbReference>
<dbReference type="Gene3D" id="3.30.565.10">
    <property type="entry name" value="Histidine kinase-like ATPase, C-terminal domain"/>
    <property type="match status" value="1"/>
</dbReference>
<keyword evidence="11" id="KW-0732">Signal</keyword>
<dbReference type="InterPro" id="IPR009057">
    <property type="entry name" value="Homeodomain-like_sf"/>
</dbReference>
<evidence type="ECO:0000313" key="15">
    <source>
        <dbReference type="EMBL" id="SEF59353.1"/>
    </source>
</evidence>
<dbReference type="Gene3D" id="2.60.40.10">
    <property type="entry name" value="Immunoglobulins"/>
    <property type="match status" value="1"/>
</dbReference>
<keyword evidence="6" id="KW-0805">Transcription regulation</keyword>
<comment type="catalytic activity">
    <reaction evidence="1">
        <text>ATP + protein L-histidine = ADP + protein N-phospho-L-histidine.</text>
        <dbReference type="EC" id="2.7.13.3"/>
    </reaction>
</comment>
<evidence type="ECO:0000259" key="13">
    <source>
        <dbReference type="PROSITE" id="PS50109"/>
    </source>
</evidence>
<dbReference type="Gene3D" id="2.130.10.10">
    <property type="entry name" value="YVTN repeat-like/Quinoprotein amine dehydrogenase"/>
    <property type="match status" value="2"/>
</dbReference>
<feature type="domain" description="HTH araC/xylS-type" evidence="12">
    <location>
        <begin position="1228"/>
        <end position="1327"/>
    </location>
</feature>
<evidence type="ECO:0000256" key="5">
    <source>
        <dbReference type="ARBA" id="ARBA00022777"/>
    </source>
</evidence>
<feature type="compositionally biased region" description="Polar residues" evidence="9">
    <location>
        <begin position="1060"/>
        <end position="1071"/>
    </location>
</feature>
<dbReference type="CDD" id="cd00082">
    <property type="entry name" value="HisKA"/>
    <property type="match status" value="1"/>
</dbReference>
<dbReference type="SUPFAM" id="SSF47384">
    <property type="entry name" value="Homodimeric domain of signal transducing histidine kinase"/>
    <property type="match status" value="1"/>
</dbReference>
<keyword evidence="10" id="KW-1133">Transmembrane helix</keyword>
<evidence type="ECO:0000256" key="6">
    <source>
        <dbReference type="ARBA" id="ARBA00023015"/>
    </source>
</evidence>
<evidence type="ECO:0000256" key="8">
    <source>
        <dbReference type="PROSITE-ProRule" id="PRU00169"/>
    </source>
</evidence>
<dbReference type="Pfam" id="PF02518">
    <property type="entry name" value="HATPase_c"/>
    <property type="match status" value="1"/>
</dbReference>
<keyword evidence="10" id="KW-0472">Membrane</keyword>
<dbReference type="InterPro" id="IPR011006">
    <property type="entry name" value="CheY-like_superfamily"/>
</dbReference>
<dbReference type="PRINTS" id="PR00344">
    <property type="entry name" value="BCTRLSENSOR"/>
</dbReference>
<dbReference type="InterPro" id="IPR005467">
    <property type="entry name" value="His_kinase_dom"/>
</dbReference>
<evidence type="ECO:0000256" key="3">
    <source>
        <dbReference type="ARBA" id="ARBA00022553"/>
    </source>
</evidence>
<evidence type="ECO:0000256" key="4">
    <source>
        <dbReference type="ARBA" id="ARBA00022679"/>
    </source>
</evidence>
<dbReference type="Pfam" id="PF07494">
    <property type="entry name" value="Reg_prop"/>
    <property type="match status" value="4"/>
</dbReference>
<dbReference type="Gene3D" id="1.10.10.60">
    <property type="entry name" value="Homeodomain-like"/>
    <property type="match status" value="1"/>
</dbReference>
<dbReference type="InterPro" id="IPR036097">
    <property type="entry name" value="HisK_dim/P_sf"/>
</dbReference>
<dbReference type="SMART" id="SM00448">
    <property type="entry name" value="REC"/>
    <property type="match status" value="1"/>
</dbReference>
<dbReference type="CDD" id="cd17574">
    <property type="entry name" value="REC_OmpR"/>
    <property type="match status" value="1"/>
</dbReference>
<dbReference type="SUPFAM" id="SSF52172">
    <property type="entry name" value="CheY-like"/>
    <property type="match status" value="1"/>
</dbReference>
<evidence type="ECO:0000259" key="14">
    <source>
        <dbReference type="PROSITE" id="PS50110"/>
    </source>
</evidence>
<dbReference type="FunFam" id="2.60.40.10:FF:000791">
    <property type="entry name" value="Two-component system sensor histidine kinase/response regulator"/>
    <property type="match status" value="1"/>
</dbReference>
<gene>
    <name evidence="15" type="ORF">SAMN05216354_0936</name>
</gene>
<dbReference type="InterPro" id="IPR001789">
    <property type="entry name" value="Sig_transdc_resp-reg_receiver"/>
</dbReference>
<dbReference type="Pfam" id="PF00512">
    <property type="entry name" value="HisKA"/>
    <property type="match status" value="1"/>
</dbReference>
<evidence type="ECO:0000256" key="7">
    <source>
        <dbReference type="ARBA" id="ARBA00023163"/>
    </source>
</evidence>
<evidence type="ECO:0000256" key="1">
    <source>
        <dbReference type="ARBA" id="ARBA00000085"/>
    </source>
</evidence>
<feature type="chain" id="PRO_5009284774" description="histidine kinase" evidence="11">
    <location>
        <begin position="17"/>
        <end position="1332"/>
    </location>
</feature>
<dbReference type="PANTHER" id="PTHR43547">
    <property type="entry name" value="TWO-COMPONENT HISTIDINE KINASE"/>
    <property type="match status" value="1"/>
</dbReference>
<feature type="modified residue" description="4-aspartylphosphate" evidence="8">
    <location>
        <position position="1129"/>
    </location>
</feature>
<dbReference type="InterPro" id="IPR004358">
    <property type="entry name" value="Sig_transdc_His_kin-like_C"/>
</dbReference>
<feature type="transmembrane region" description="Helical" evidence="10">
    <location>
        <begin position="759"/>
        <end position="780"/>
    </location>
</feature>
<dbReference type="EMBL" id="FNUV01000002">
    <property type="protein sequence ID" value="SEF59353.1"/>
    <property type="molecule type" value="Genomic_DNA"/>
</dbReference>
<keyword evidence="3 8" id="KW-0597">Phosphoprotein</keyword>
<dbReference type="GO" id="GO:0043565">
    <property type="term" value="F:sequence-specific DNA binding"/>
    <property type="evidence" value="ECO:0007669"/>
    <property type="project" value="InterPro"/>
</dbReference>
<dbReference type="InterPro" id="IPR018060">
    <property type="entry name" value="HTH_AraC"/>
</dbReference>
<keyword evidence="4" id="KW-0808">Transferase</keyword>
<dbReference type="InterPro" id="IPR013783">
    <property type="entry name" value="Ig-like_fold"/>
</dbReference>
<dbReference type="GO" id="GO:0000155">
    <property type="term" value="F:phosphorelay sensor kinase activity"/>
    <property type="evidence" value="ECO:0007669"/>
    <property type="project" value="InterPro"/>
</dbReference>
<sequence length="1332" mass="151307">MLLLTLSLLCLLPLTAKDGFRYRSLTMNDGLAANAVRNIVQDSYGFIWFGTDNGLCRYDGTQIQSYRINELGINQYVSTLMAAEGGLYVGTDKGVFRLSLEKHIFEKLPMNIHSTVTSIDSDKDGNLWVSTIGDGIWQYVPRTKKTKHYGIKEVGGAVAQVLVDSENKIWTVTNWGETVMQRLNRLHDRFEPVSLTIGGEKLQANYGALRMLQTKDGRIWLGTWEKGLLLVHGDGQLEQMLSPTLSKVGSHIHTLYQRSDDCICIGCDDGLISFNPKTRAWERLLEQGSLADRFVYAVTSDSEGGLWIGTFYGGVTYISPVSKRFDAFSIETGLRGNVISHFCEDKYERIWIASDDGGLMCYSPRENRFIDYPHQDVLGRQNAHALSFSGDELWIGTYTNGVQVLNIETGALRQYTPSTDPHSLDNPSCYALYTDERGWIWVGTMDGLNLYNREANHFERIGKTNAMIIDIDEDRKGNIWITTQGGGLWRCGIKDKKLKQYLHDDNNRYSLPDNQVNCTLVDESGWLWIGTLNGLCCYDAERDRFDYICLDVPNRNIMSIIENNGVLWLSTDHGIVSYEPGAKGNSQTQHPQTQRFTLHDGLVSEQFQPNSGLKTKDGRIYFGSTTGFNAFYPYQIKANSVIPPVYITSMSILNHEEYTAEGLPVDLSLTKELTLGYSDAKMITFSFASLSYCSPEKNQYAYMLEGFDRDWNHVGNQNRATYTNIPAGTYLFRVKATNNDGVWSENEATLRIVVHPPFWWSWYAKIIYLLLSVIAVWYYVRFRLKRAEHRHQLEIQKLNEKKDKEVREARLNFFTMIAHEIRTPVSLIIGPLEKMMKSSSLSILTKEESGVMDDLKVIDRNARRLLELVNQLLDFRKVEQQSMVMRFAPQNVHELMENISVRFAPTFEQGGKRFMVDYPDEHFTAMIDREAITKVISNLLTNANKYTKDEVRLSCITEPDGEHFRIIVADNGIGIREEDCVRLFEPFFQAQGNKPGTGIGLNIVKNIVDLHHGTISVESEVGRGSKFIIVLPVGQDVVTTITDKGTTIVQPHETGDSDSRQSIFQSSGVQSKPSLTYDGQTMLLVDDSEDMVSFLKENFRGKYNVVTAGDGFEALDLLQKYEVNIIISDWMMPRMDGSELCRRVRLNPQTSHIPFIMLTAKTDDDSKVESMDMGADTYIEKPFSLQYLEACIRNILQMRRRLMEKFSTQPLEPVTEIASNPTDNEFLLRMNKIIEENFSNSDLNVNFLADKLNISRSGLFAKIKTLADVTPNEMIQIIRLKRAAQLLHSGQHTISEVGYMVGFSNPSYFSKCFLKQFGIRPADYVKSSRNHV</sequence>
<dbReference type="Gene3D" id="3.40.50.2300">
    <property type="match status" value="1"/>
</dbReference>
<dbReference type="PANTHER" id="PTHR43547:SF2">
    <property type="entry name" value="HYBRID SIGNAL TRANSDUCTION HISTIDINE KINASE C"/>
    <property type="match status" value="1"/>
</dbReference>
<dbReference type="SUPFAM" id="SSF46689">
    <property type="entry name" value="Homeodomain-like"/>
    <property type="match status" value="1"/>
</dbReference>
<keyword evidence="5 15" id="KW-0418">Kinase</keyword>
<dbReference type="SMART" id="SM00388">
    <property type="entry name" value="HisKA"/>
    <property type="match status" value="1"/>
</dbReference>
<dbReference type="FunFam" id="3.30.565.10:FF:000006">
    <property type="entry name" value="Sensor histidine kinase WalK"/>
    <property type="match status" value="1"/>
</dbReference>
<dbReference type="InterPro" id="IPR036890">
    <property type="entry name" value="HATPase_C_sf"/>
</dbReference>
<accession>A0A1H5T951</accession>
<dbReference type="PROSITE" id="PS01124">
    <property type="entry name" value="HTH_ARAC_FAMILY_2"/>
    <property type="match status" value="1"/>
</dbReference>
<protein>
    <recommendedName>
        <fullName evidence="2">histidine kinase</fullName>
        <ecNumber evidence="2">2.7.13.3</ecNumber>
    </recommendedName>
</protein>
<dbReference type="Pfam" id="PF12833">
    <property type="entry name" value="HTH_18"/>
    <property type="match status" value="1"/>
</dbReference>
<keyword evidence="10" id="KW-0812">Transmembrane</keyword>
<dbReference type="SUPFAM" id="SSF63829">
    <property type="entry name" value="Calcium-dependent phosphotriesterase"/>
    <property type="match status" value="1"/>
</dbReference>
<dbReference type="GO" id="GO:0003700">
    <property type="term" value="F:DNA-binding transcription factor activity"/>
    <property type="evidence" value="ECO:0007669"/>
    <property type="project" value="InterPro"/>
</dbReference>
<dbReference type="SUPFAM" id="SSF50998">
    <property type="entry name" value="Quinoprotein alcohol dehydrogenase-like"/>
    <property type="match status" value="1"/>
</dbReference>
<dbReference type="SMART" id="SM00342">
    <property type="entry name" value="HTH_ARAC"/>
    <property type="match status" value="1"/>
</dbReference>
<dbReference type="InterPro" id="IPR003594">
    <property type="entry name" value="HATPase_dom"/>
</dbReference>
<evidence type="ECO:0000259" key="12">
    <source>
        <dbReference type="PROSITE" id="PS01124"/>
    </source>
</evidence>
<dbReference type="PROSITE" id="PS50110">
    <property type="entry name" value="RESPONSE_REGULATORY"/>
    <property type="match status" value="1"/>
</dbReference>
<evidence type="ECO:0000313" key="16">
    <source>
        <dbReference type="Proteomes" id="UP000236735"/>
    </source>
</evidence>
<dbReference type="Pfam" id="PF07495">
    <property type="entry name" value="Y_Y_Y"/>
    <property type="match status" value="1"/>
</dbReference>
<organism evidence="15 16">
    <name type="scientific">Xylanibacter ruminicola</name>
    <name type="common">Prevotella ruminicola</name>
    <dbReference type="NCBI Taxonomy" id="839"/>
    <lineage>
        <taxon>Bacteria</taxon>
        <taxon>Pseudomonadati</taxon>
        <taxon>Bacteroidota</taxon>
        <taxon>Bacteroidia</taxon>
        <taxon>Bacteroidales</taxon>
        <taxon>Prevotellaceae</taxon>
        <taxon>Xylanibacter</taxon>
    </lineage>
</organism>
<feature type="domain" description="Response regulatory" evidence="14">
    <location>
        <begin position="1081"/>
        <end position="1196"/>
    </location>
</feature>
<feature type="domain" description="Histidine kinase" evidence="13">
    <location>
        <begin position="816"/>
        <end position="1035"/>
    </location>
</feature>
<dbReference type="PROSITE" id="PS50109">
    <property type="entry name" value="HIS_KIN"/>
    <property type="match status" value="1"/>
</dbReference>
<evidence type="ECO:0000256" key="9">
    <source>
        <dbReference type="SAM" id="MobiDB-lite"/>
    </source>
</evidence>